<dbReference type="STRING" id="1146883.BLASA_2082"/>
<reference evidence="3" key="2">
    <citation type="submission" date="2012-02" db="EMBL/GenBank/DDBJ databases">
        <title>Complete genome sequence of Blastococcus saxobsidens strain DD2.</title>
        <authorList>
            <person name="Genoscope."/>
        </authorList>
    </citation>
    <scope>NUCLEOTIDE SEQUENCE [LARGE SCALE GENOMIC DNA]</scope>
    <source>
        <strain evidence="3">DD2</strain>
    </source>
</reference>
<evidence type="ECO:0000313" key="3">
    <source>
        <dbReference type="Proteomes" id="UP000007517"/>
    </source>
</evidence>
<proteinExistence type="predicted"/>
<dbReference type="InterPro" id="IPR001633">
    <property type="entry name" value="EAL_dom"/>
</dbReference>
<dbReference type="Proteomes" id="UP000007517">
    <property type="component" value="Chromosome"/>
</dbReference>
<dbReference type="KEGG" id="bsd:BLASA_2082"/>
<dbReference type="HOGENOM" id="CLU_3165229_0_0_11"/>
<sequence length="47" mass="5184">MGATLGRVGCDIAQGYAIARPMSVGNFLLWLERPRHPLLDPGRSARY</sequence>
<dbReference type="SUPFAM" id="SSF141868">
    <property type="entry name" value="EAL domain-like"/>
    <property type="match status" value="1"/>
</dbReference>
<protein>
    <recommendedName>
        <fullName evidence="1">EAL domain-containing protein</fullName>
    </recommendedName>
</protein>
<gene>
    <name evidence="2" type="ordered locus">BLASA_2082</name>
</gene>
<accession>H6RRZ9</accession>
<keyword evidence="3" id="KW-1185">Reference proteome</keyword>
<dbReference type="InterPro" id="IPR035919">
    <property type="entry name" value="EAL_sf"/>
</dbReference>
<dbReference type="AlphaFoldDB" id="H6RRZ9"/>
<feature type="domain" description="EAL" evidence="1">
    <location>
        <begin position="1"/>
        <end position="35"/>
    </location>
</feature>
<organism evidence="2 3">
    <name type="scientific">Blastococcus saxobsidens (strain DD2)</name>
    <dbReference type="NCBI Taxonomy" id="1146883"/>
    <lineage>
        <taxon>Bacteria</taxon>
        <taxon>Bacillati</taxon>
        <taxon>Actinomycetota</taxon>
        <taxon>Actinomycetes</taxon>
        <taxon>Geodermatophilales</taxon>
        <taxon>Geodermatophilaceae</taxon>
        <taxon>Blastococcus</taxon>
    </lineage>
</organism>
<name>H6RRZ9_BLASD</name>
<dbReference type="RefSeq" id="WP_014375876.1">
    <property type="nucleotide sequence ID" value="NC_016943.1"/>
</dbReference>
<dbReference type="EMBL" id="FO117623">
    <property type="protein sequence ID" value="CCG02993.1"/>
    <property type="molecule type" value="Genomic_DNA"/>
</dbReference>
<evidence type="ECO:0000313" key="2">
    <source>
        <dbReference type="EMBL" id="CCG02993.1"/>
    </source>
</evidence>
<evidence type="ECO:0000259" key="1">
    <source>
        <dbReference type="PROSITE" id="PS50883"/>
    </source>
</evidence>
<dbReference type="PROSITE" id="PS50883">
    <property type="entry name" value="EAL"/>
    <property type="match status" value="1"/>
</dbReference>
<reference evidence="2 3" key="1">
    <citation type="journal article" date="2012" name="J. Bacteriol.">
        <title>Genome Sequence of Blastococcus saxobsidens DD2, a Stone-Inhabiting Bacterium.</title>
        <authorList>
            <person name="Chouaia B."/>
            <person name="Crotti E."/>
            <person name="Brusetti L."/>
            <person name="Daffonchio D."/>
            <person name="Essoussi I."/>
            <person name="Nouioui I."/>
            <person name="Sbissi I."/>
            <person name="Ghodhbane-Gtari F."/>
            <person name="Gtari M."/>
            <person name="Vacherie B."/>
            <person name="Barbe V."/>
            <person name="Medigue C."/>
            <person name="Gury J."/>
            <person name="Pujic P."/>
            <person name="Normand P."/>
        </authorList>
    </citation>
    <scope>NUCLEOTIDE SEQUENCE [LARGE SCALE GENOMIC DNA]</scope>
    <source>
        <strain evidence="2 3">DD2</strain>
    </source>
</reference>